<sequence>MRFTPELIEELNTLARFDLATNQQGIKIHKTAEPAIIATCQRLHRKGLITQVDGGYLTPLGRDAAEHAEIILSILTSRPNGVSVEHSETVAYS</sequence>
<accession>A0ABU9YYR3</accession>
<dbReference type="EMBL" id="JBDIVE010000005">
    <property type="protein sequence ID" value="MEN3068931.1"/>
    <property type="molecule type" value="Genomic_DNA"/>
</dbReference>
<evidence type="ECO:0000313" key="1">
    <source>
        <dbReference type="EMBL" id="MEN3068931.1"/>
    </source>
</evidence>
<protein>
    <submittedName>
        <fullName evidence="1">TIGR02647 family protein</fullName>
    </submittedName>
</protein>
<dbReference type="Proteomes" id="UP001410394">
    <property type="component" value="Unassembled WGS sequence"/>
</dbReference>
<dbReference type="InterPro" id="IPR013468">
    <property type="entry name" value="CHP02647"/>
</dbReference>
<evidence type="ECO:0000313" key="2">
    <source>
        <dbReference type="Proteomes" id="UP001410394"/>
    </source>
</evidence>
<proteinExistence type="predicted"/>
<organism evidence="1 2">
    <name type="scientific">Uliginosibacterium sediminicola</name>
    <dbReference type="NCBI Taxonomy" id="2024550"/>
    <lineage>
        <taxon>Bacteria</taxon>
        <taxon>Pseudomonadati</taxon>
        <taxon>Pseudomonadota</taxon>
        <taxon>Betaproteobacteria</taxon>
        <taxon>Rhodocyclales</taxon>
        <taxon>Zoogloeaceae</taxon>
        <taxon>Uliginosibacterium</taxon>
    </lineage>
</organism>
<dbReference type="NCBIfam" id="TIGR02647">
    <property type="entry name" value="DNA"/>
    <property type="match status" value="1"/>
</dbReference>
<dbReference type="RefSeq" id="WP_345919702.1">
    <property type="nucleotide sequence ID" value="NZ_JBDIVE010000005.1"/>
</dbReference>
<gene>
    <name evidence="1" type="ORF">ABDB84_10610</name>
</gene>
<comment type="caution">
    <text evidence="1">The sequence shown here is derived from an EMBL/GenBank/DDBJ whole genome shotgun (WGS) entry which is preliminary data.</text>
</comment>
<reference evidence="1 2" key="1">
    <citation type="journal article" date="2018" name="Int. J. Syst. Evol. Microbiol.">
        <title>Uliginosibacterium sediminicola sp. nov., isolated from freshwater sediment.</title>
        <authorList>
            <person name="Hwang W.M."/>
            <person name="Kim S.M."/>
            <person name="Kang K."/>
            <person name="Ahn T.Y."/>
        </authorList>
    </citation>
    <scope>NUCLEOTIDE SEQUENCE [LARGE SCALE GENOMIC DNA]</scope>
    <source>
        <strain evidence="1 2">M1-21</strain>
    </source>
</reference>
<keyword evidence="2" id="KW-1185">Reference proteome</keyword>
<dbReference type="Pfam" id="PF18918">
    <property type="entry name" value="DUF5669"/>
    <property type="match status" value="1"/>
</dbReference>
<name>A0ABU9YYR3_9RHOO</name>